<dbReference type="InterPro" id="IPR037151">
    <property type="entry name" value="AlkB-like_sf"/>
</dbReference>
<dbReference type="EMBL" id="GG738863">
    <property type="protein sequence ID" value="EFC45429.1"/>
    <property type="molecule type" value="Genomic_DNA"/>
</dbReference>
<organism evidence="4">
    <name type="scientific">Naegleria gruberi</name>
    <name type="common">Amoeba</name>
    <dbReference type="NCBI Taxonomy" id="5762"/>
    <lineage>
        <taxon>Eukaryota</taxon>
        <taxon>Discoba</taxon>
        <taxon>Heterolobosea</taxon>
        <taxon>Tetramitia</taxon>
        <taxon>Eutetramitia</taxon>
        <taxon>Vahlkampfiidae</taxon>
        <taxon>Naegleria</taxon>
    </lineage>
</organism>
<dbReference type="InterPro" id="IPR027450">
    <property type="entry name" value="AlkB-like"/>
</dbReference>
<dbReference type="GeneID" id="8857321"/>
<dbReference type="VEuPathDB" id="AmoebaDB:NAEGRDRAFT_66602"/>
<dbReference type="Pfam" id="PF13532">
    <property type="entry name" value="2OG-FeII_Oxy_2"/>
    <property type="match status" value="1"/>
</dbReference>
<reference evidence="3 4" key="1">
    <citation type="journal article" date="2010" name="Cell">
        <title>The genome of Naegleria gruberi illuminates early eukaryotic versatility.</title>
        <authorList>
            <person name="Fritz-Laylin L.K."/>
            <person name="Prochnik S.E."/>
            <person name="Ginger M.L."/>
            <person name="Dacks J.B."/>
            <person name="Carpenter M.L."/>
            <person name="Field M.C."/>
            <person name="Kuo A."/>
            <person name="Paredez A."/>
            <person name="Chapman J."/>
            <person name="Pham J."/>
            <person name="Shu S."/>
            <person name="Neupane R."/>
            <person name="Cipriano M."/>
            <person name="Mancuso J."/>
            <person name="Tu H."/>
            <person name="Salamov A."/>
            <person name="Lindquist E."/>
            <person name="Shapiro H."/>
            <person name="Lucas S."/>
            <person name="Grigoriev I.V."/>
            <person name="Cande W.Z."/>
            <person name="Fulton C."/>
            <person name="Rokhsar D.S."/>
            <person name="Dawson S.C."/>
        </authorList>
    </citation>
    <scope>NUCLEOTIDE SEQUENCE [LARGE SCALE GENOMIC DNA]</scope>
    <source>
        <strain evidence="3 4">NEG-M</strain>
    </source>
</reference>
<dbReference type="KEGG" id="ngr:NAEGRDRAFT_66602"/>
<dbReference type="PANTHER" id="PTHR12463:SF1">
    <property type="entry name" value="2-OXOGLUTARATE AND FE-DEPENDENT OXYGENASE FAMILY PROTEIN"/>
    <property type="match status" value="1"/>
</dbReference>
<accession>D2VCK4</accession>
<evidence type="ECO:0000313" key="3">
    <source>
        <dbReference type="EMBL" id="EFC45429.1"/>
    </source>
</evidence>
<dbReference type="GO" id="GO:0032451">
    <property type="term" value="F:demethylase activity"/>
    <property type="evidence" value="ECO:0007669"/>
    <property type="project" value="TreeGrafter"/>
</dbReference>
<dbReference type="RefSeq" id="XP_002678173.1">
    <property type="nucleotide sequence ID" value="XM_002678127.1"/>
</dbReference>
<gene>
    <name evidence="3" type="ORF">NAEGRDRAFT_66602</name>
</gene>
<evidence type="ECO:0000313" key="4">
    <source>
        <dbReference type="Proteomes" id="UP000006671"/>
    </source>
</evidence>
<dbReference type="STRING" id="5762.D2VCK4"/>
<name>D2VCK4_NAEGR</name>
<keyword evidence="4" id="KW-1185">Reference proteome</keyword>
<dbReference type="OrthoDB" id="271595at2759"/>
<dbReference type="eggNOG" id="KOG4176">
    <property type="taxonomic scope" value="Eukaryota"/>
</dbReference>
<feature type="region of interest" description="Disordered" evidence="1">
    <location>
        <begin position="192"/>
        <end position="226"/>
    </location>
</feature>
<dbReference type="InterPro" id="IPR032857">
    <property type="entry name" value="ALKBH4"/>
</dbReference>
<dbReference type="Proteomes" id="UP000006671">
    <property type="component" value="Unassembled WGS sequence"/>
</dbReference>
<dbReference type="InterPro" id="IPR005123">
    <property type="entry name" value="Oxoglu/Fe-dep_dioxygenase_dom"/>
</dbReference>
<dbReference type="GO" id="GO:0070988">
    <property type="term" value="P:demethylation"/>
    <property type="evidence" value="ECO:0007669"/>
    <property type="project" value="InterPro"/>
</dbReference>
<protein>
    <submittedName>
        <fullName evidence="3">Predicted protein</fullName>
    </submittedName>
</protein>
<proteinExistence type="predicted"/>
<dbReference type="InParanoid" id="D2VCK4"/>
<sequence length="226" mass="26262">METTVKGLYLIKDILTPEEASSLVENLEKQLWFLNRSKKRRIQIYGPKHDKKYNIIPDEITPLPQFLKDLCTTILERTATHVPKIDLSQYESYLGDDKFTEIFVNEYKPDDSLDQHFDHRKTYKEIIFGLSLECDSTFTFTKKDIKHQVKLPARSLYLMTGSSRKSFKHGIEPNLLEGDRRISLTFRTVNYPSESSSINEKKNSSTTKKRGNSSCSSKNENVKKKK</sequence>
<dbReference type="PROSITE" id="PS51471">
    <property type="entry name" value="FE2OG_OXY"/>
    <property type="match status" value="1"/>
</dbReference>
<evidence type="ECO:0000259" key="2">
    <source>
        <dbReference type="PROSITE" id="PS51471"/>
    </source>
</evidence>
<dbReference type="AlphaFoldDB" id="D2VCK4"/>
<dbReference type="PANTHER" id="PTHR12463">
    <property type="entry name" value="OXYGENASE-RELATED"/>
    <property type="match status" value="1"/>
</dbReference>
<dbReference type="SUPFAM" id="SSF51197">
    <property type="entry name" value="Clavaminate synthase-like"/>
    <property type="match status" value="1"/>
</dbReference>
<dbReference type="Gene3D" id="2.60.120.590">
    <property type="entry name" value="Alpha-ketoglutarate-dependent dioxygenase AlkB-like"/>
    <property type="match status" value="1"/>
</dbReference>
<dbReference type="GO" id="GO:0016491">
    <property type="term" value="F:oxidoreductase activity"/>
    <property type="evidence" value="ECO:0007669"/>
    <property type="project" value="TreeGrafter"/>
</dbReference>
<feature type="domain" description="Fe2OG dioxygenase" evidence="2">
    <location>
        <begin position="98"/>
        <end position="190"/>
    </location>
</feature>
<evidence type="ECO:0000256" key="1">
    <source>
        <dbReference type="SAM" id="MobiDB-lite"/>
    </source>
</evidence>